<evidence type="ECO:0000256" key="1">
    <source>
        <dbReference type="SAM" id="MobiDB-lite"/>
    </source>
</evidence>
<evidence type="ECO:0008006" key="4">
    <source>
        <dbReference type="Google" id="ProtNLM"/>
    </source>
</evidence>
<feature type="compositionally biased region" description="Low complexity" evidence="1">
    <location>
        <begin position="84"/>
        <end position="97"/>
    </location>
</feature>
<dbReference type="RefSeq" id="WP_141885932.1">
    <property type="nucleotide sequence ID" value="NZ_BAAAUY010000007.1"/>
</dbReference>
<organism evidence="2 3">
    <name type="scientific">Leucobacter komagatae</name>
    <dbReference type="NCBI Taxonomy" id="55969"/>
    <lineage>
        <taxon>Bacteria</taxon>
        <taxon>Bacillati</taxon>
        <taxon>Actinomycetota</taxon>
        <taxon>Actinomycetes</taxon>
        <taxon>Micrococcales</taxon>
        <taxon>Microbacteriaceae</taxon>
        <taxon>Leucobacter</taxon>
    </lineage>
</organism>
<accession>A0A542Y337</accession>
<dbReference type="AlphaFoldDB" id="A0A542Y337"/>
<name>A0A542Y337_9MICO</name>
<keyword evidence="3" id="KW-1185">Reference proteome</keyword>
<evidence type="ECO:0000313" key="3">
    <source>
        <dbReference type="Proteomes" id="UP000319094"/>
    </source>
</evidence>
<feature type="compositionally biased region" description="Acidic residues" evidence="1">
    <location>
        <begin position="98"/>
        <end position="109"/>
    </location>
</feature>
<dbReference type="EMBL" id="VFON01000001">
    <property type="protein sequence ID" value="TQL42486.1"/>
    <property type="molecule type" value="Genomic_DNA"/>
</dbReference>
<proteinExistence type="predicted"/>
<dbReference type="OrthoDB" id="5007400at2"/>
<evidence type="ECO:0000313" key="2">
    <source>
        <dbReference type="EMBL" id="TQL42486.1"/>
    </source>
</evidence>
<sequence length="109" mass="11033">MQLGSRWQAGQPPHHGVPELLHAAISAAESGVFGGNEPAGSWTLTWLEGRPRVELVDGAGVLRADIGVDAAGRVTERAIGGTAPDGAGAGHANGADANDADADDDDWLS</sequence>
<feature type="region of interest" description="Disordered" evidence="1">
    <location>
        <begin position="79"/>
        <end position="109"/>
    </location>
</feature>
<protein>
    <recommendedName>
        <fullName evidence="4">Fe-S oxidoreductase</fullName>
    </recommendedName>
</protein>
<gene>
    <name evidence="2" type="ORF">FB468_0479</name>
</gene>
<reference evidence="2 3" key="1">
    <citation type="submission" date="2019-06" db="EMBL/GenBank/DDBJ databases">
        <title>Sequencing the genomes of 1000 actinobacteria strains.</title>
        <authorList>
            <person name="Klenk H.-P."/>
        </authorList>
    </citation>
    <scope>NUCLEOTIDE SEQUENCE [LARGE SCALE GENOMIC DNA]</scope>
    <source>
        <strain evidence="2 3">DSM 8803</strain>
    </source>
</reference>
<dbReference type="Proteomes" id="UP000319094">
    <property type="component" value="Unassembled WGS sequence"/>
</dbReference>
<comment type="caution">
    <text evidence="2">The sequence shown here is derived from an EMBL/GenBank/DDBJ whole genome shotgun (WGS) entry which is preliminary data.</text>
</comment>